<keyword evidence="4" id="KW-1185">Reference proteome</keyword>
<name>A0ABP0K228_9DINO</name>
<feature type="compositionally biased region" description="Basic and acidic residues" evidence="1">
    <location>
        <begin position="25"/>
        <end position="35"/>
    </location>
</feature>
<accession>A0ABP0K228</accession>
<evidence type="ECO:0000256" key="1">
    <source>
        <dbReference type="SAM" id="MobiDB-lite"/>
    </source>
</evidence>
<evidence type="ECO:0000313" key="4">
    <source>
        <dbReference type="Proteomes" id="UP001642464"/>
    </source>
</evidence>
<reference evidence="3 4" key="1">
    <citation type="submission" date="2024-02" db="EMBL/GenBank/DDBJ databases">
        <authorList>
            <person name="Chen Y."/>
            <person name="Shah S."/>
            <person name="Dougan E. K."/>
            <person name="Thang M."/>
            <person name="Chan C."/>
        </authorList>
    </citation>
    <scope>NUCLEOTIDE SEQUENCE [LARGE SCALE GENOMIC DNA]</scope>
</reference>
<dbReference type="EMBL" id="CAXAMM010009580">
    <property type="protein sequence ID" value="CAK9020818.1"/>
    <property type="molecule type" value="Genomic_DNA"/>
</dbReference>
<dbReference type="Gene3D" id="3.30.420.10">
    <property type="entry name" value="Ribonuclease H-like superfamily/Ribonuclease H"/>
    <property type="match status" value="1"/>
</dbReference>
<feature type="region of interest" description="Disordered" evidence="1">
    <location>
        <begin position="1"/>
        <end position="48"/>
    </location>
</feature>
<dbReference type="InterPro" id="IPR012337">
    <property type="entry name" value="RNaseH-like_sf"/>
</dbReference>
<sequence length="790" mass="89009">MLKEAAENKALADKAKSTSRKSRKDRTPTPEKYDFSRATGPASDDPRAQVFPCYGNHQPMPPGRGSLSGRNKFGMWTVCERCRLRTEYIPAYGATGIYRQAGPLPPDVTTVTETIDSKRLEEEPLYRENLNVKSIGQTGAEESLRKKLQELEAKKAKNPPRLRPGGYKPNDAEMPATHASAAKETQRVTPDQKKAVKRENDKGAEKTEAWSVISIATPPDYDAKRMGNLSKPQQELLQGVVEEFMEEAHVFLDAGRTAMRVGLPAHDLSSKKGVLDIKEMINSYKPKFAWFSLPCGPYSPIQELFNEKDEKATQRSLERKKKSKKLIKNGLEVATHQLERGGEVAWEWPTNNRGWNLQPVRAFWQRLESSGDLHVGRADGCAFDVKDEKTDLPIKKPWTIKTTSKILAQAVSRTCPGHLVHPEHQECLGGGLARKSGFYPKKFCQAVLRAVREMSDVGAHGVLPAYPVFDTRDLDIEEKEAKKKKVTPLSEAERKGVEKMLERLRKRTGHPSNAALSGCLRHRGAHPEVIDMASRHQCPECQELRAAPLNPALSIEKSEMLWETLVIDNMEFTVSDTTYHYMAMIDEASRLLCVHPLLEHPQEASRNAIAEEVIYGLEHSWVMHYGLPGKLRMDPEGAFRSTALSTWADERGVELLPCAAEDHGQIGVIERAIRTLKSSTQQILQRQPTLTGRMHDSDLDMPYWTSVQVPGSSVMKNLKIRVQAQQAFLRHQSQELMSRAKNAKTRRHQVFLPGDLVFFKRVKPPAQAQAHLRLPHKLWRWYGPARVLLG</sequence>
<comment type="caution">
    <text evidence="3">The sequence shown here is derived from an EMBL/GenBank/DDBJ whole genome shotgun (WGS) entry which is preliminary data.</text>
</comment>
<dbReference type="InterPro" id="IPR001584">
    <property type="entry name" value="Integrase_cat-core"/>
</dbReference>
<gene>
    <name evidence="3" type="ORF">SCF082_LOCUS15073</name>
</gene>
<dbReference type="InterPro" id="IPR036397">
    <property type="entry name" value="RNaseH_sf"/>
</dbReference>
<organism evidence="3 4">
    <name type="scientific">Durusdinium trenchii</name>
    <dbReference type="NCBI Taxonomy" id="1381693"/>
    <lineage>
        <taxon>Eukaryota</taxon>
        <taxon>Sar</taxon>
        <taxon>Alveolata</taxon>
        <taxon>Dinophyceae</taxon>
        <taxon>Suessiales</taxon>
        <taxon>Symbiodiniaceae</taxon>
        <taxon>Durusdinium</taxon>
    </lineage>
</organism>
<feature type="compositionally biased region" description="Basic and acidic residues" evidence="1">
    <location>
        <begin position="184"/>
        <end position="203"/>
    </location>
</feature>
<dbReference type="PROSITE" id="PS50994">
    <property type="entry name" value="INTEGRASE"/>
    <property type="match status" value="1"/>
</dbReference>
<dbReference type="SUPFAM" id="SSF53098">
    <property type="entry name" value="Ribonuclease H-like"/>
    <property type="match status" value="1"/>
</dbReference>
<feature type="domain" description="Integrase catalytic" evidence="2">
    <location>
        <begin position="547"/>
        <end position="677"/>
    </location>
</feature>
<feature type="region of interest" description="Disordered" evidence="1">
    <location>
        <begin position="154"/>
        <end position="203"/>
    </location>
</feature>
<protein>
    <submittedName>
        <fullName evidence="3">Gag-Pol polyprotein</fullName>
    </submittedName>
</protein>
<proteinExistence type="predicted"/>
<feature type="compositionally biased region" description="Basic and acidic residues" evidence="1">
    <location>
        <begin position="1"/>
        <end position="16"/>
    </location>
</feature>
<dbReference type="Proteomes" id="UP001642464">
    <property type="component" value="Unassembled WGS sequence"/>
</dbReference>
<evidence type="ECO:0000313" key="3">
    <source>
        <dbReference type="EMBL" id="CAK9020818.1"/>
    </source>
</evidence>
<evidence type="ECO:0000259" key="2">
    <source>
        <dbReference type="PROSITE" id="PS50994"/>
    </source>
</evidence>